<dbReference type="OrthoDB" id="3723842at2"/>
<dbReference type="SUPFAM" id="SSF53474">
    <property type="entry name" value="alpha/beta-Hydrolases"/>
    <property type="match status" value="1"/>
</dbReference>
<comment type="caution">
    <text evidence="4">The sequence shown here is derived from an EMBL/GenBank/DDBJ whole genome shotgun (WGS) entry which is preliminary data.</text>
</comment>
<evidence type="ECO:0000256" key="3">
    <source>
        <dbReference type="SAM" id="Phobius"/>
    </source>
</evidence>
<dbReference type="InterPro" id="IPR000801">
    <property type="entry name" value="Esterase-like"/>
</dbReference>
<keyword evidence="5" id="KW-1185">Reference proteome</keyword>
<comment type="subcellular location">
    <subcellularLocation>
        <location evidence="1">Secreted</location>
    </subcellularLocation>
</comment>
<dbReference type="Gene3D" id="3.40.50.1820">
    <property type="entry name" value="alpha/beta hydrolase"/>
    <property type="match status" value="1"/>
</dbReference>
<dbReference type="Pfam" id="PF00756">
    <property type="entry name" value="Esterase"/>
    <property type="match status" value="1"/>
</dbReference>
<feature type="transmembrane region" description="Helical" evidence="3">
    <location>
        <begin position="13"/>
        <end position="31"/>
    </location>
</feature>
<dbReference type="InterPro" id="IPR050583">
    <property type="entry name" value="Mycobacterial_A85_antigen"/>
</dbReference>
<keyword evidence="3" id="KW-0812">Transmembrane</keyword>
<feature type="transmembrane region" description="Helical" evidence="3">
    <location>
        <begin position="74"/>
        <end position="95"/>
    </location>
</feature>
<reference evidence="4 5" key="2">
    <citation type="submission" date="2018-06" db="EMBL/GenBank/DDBJ databases">
        <title>Sequencing of bacterial isolates from soil warming experiment in Harvard Forest, Massachusetts, USA.</title>
        <authorList>
            <person name="Deangelis K.PhD."/>
        </authorList>
    </citation>
    <scope>NUCLEOTIDE SEQUENCE [LARGE SCALE GENOMIC DNA]</scope>
    <source>
        <strain evidence="4 5">GAS496</strain>
    </source>
</reference>
<dbReference type="GO" id="GO:0016787">
    <property type="term" value="F:hydrolase activity"/>
    <property type="evidence" value="ECO:0007669"/>
    <property type="project" value="UniProtKB-KW"/>
</dbReference>
<gene>
    <name evidence="4" type="ORF">C8E89_13451</name>
</gene>
<keyword evidence="3" id="KW-0472">Membrane</keyword>
<feature type="transmembrane region" description="Helical" evidence="3">
    <location>
        <begin position="43"/>
        <end position="62"/>
    </location>
</feature>
<keyword evidence="2" id="KW-0964">Secreted</keyword>
<dbReference type="PANTHER" id="PTHR48098">
    <property type="entry name" value="ENTEROCHELIN ESTERASE-RELATED"/>
    <property type="match status" value="1"/>
</dbReference>
<evidence type="ECO:0000256" key="2">
    <source>
        <dbReference type="ARBA" id="ARBA00022525"/>
    </source>
</evidence>
<dbReference type="AlphaFoldDB" id="A0A318H7C5"/>
<dbReference type="GO" id="GO:0005576">
    <property type="term" value="C:extracellular region"/>
    <property type="evidence" value="ECO:0007669"/>
    <property type="project" value="UniProtKB-SubCell"/>
</dbReference>
<dbReference type="PANTHER" id="PTHR48098:SF1">
    <property type="entry name" value="DIACYLGLYCEROL ACYLTRANSFERASE_MYCOLYLTRANSFERASE AG85A"/>
    <property type="match status" value="1"/>
</dbReference>
<dbReference type="GO" id="GO:0016747">
    <property type="term" value="F:acyltransferase activity, transferring groups other than amino-acyl groups"/>
    <property type="evidence" value="ECO:0007669"/>
    <property type="project" value="TreeGrafter"/>
</dbReference>
<protein>
    <submittedName>
        <fullName evidence="4">S-formylglutathione hydrolase FrmB</fullName>
    </submittedName>
</protein>
<reference evidence="5" key="1">
    <citation type="submission" date="2018-05" db="EMBL/GenBank/DDBJ databases">
        <authorList>
            <person name="Deangelis K."/>
            <person name="Huntemann M."/>
            <person name="Clum A."/>
            <person name="Pillay M."/>
            <person name="Palaniappan K."/>
            <person name="Varghese N."/>
            <person name="Mikhailova N."/>
            <person name="Stamatis D."/>
            <person name="Reddy T."/>
            <person name="Daum C."/>
            <person name="Shapiro N."/>
            <person name="Ivanova N."/>
            <person name="Kyrpides N."/>
            <person name="Woyke T."/>
        </authorList>
    </citation>
    <scope>NUCLEOTIDE SEQUENCE [LARGE SCALE GENOMIC DNA]</scope>
    <source>
        <strain evidence="5">GAS496</strain>
    </source>
</reference>
<accession>A0A318H7C5</accession>
<evidence type="ECO:0000313" key="4">
    <source>
        <dbReference type="EMBL" id="PXX00399.1"/>
    </source>
</evidence>
<evidence type="ECO:0000256" key="1">
    <source>
        <dbReference type="ARBA" id="ARBA00004613"/>
    </source>
</evidence>
<dbReference type="Proteomes" id="UP000247781">
    <property type="component" value="Unassembled WGS sequence"/>
</dbReference>
<dbReference type="EMBL" id="QJJU01000034">
    <property type="protein sequence ID" value="PXX00399.1"/>
    <property type="molecule type" value="Genomic_DNA"/>
</dbReference>
<organism evidence="4 5">
    <name type="scientific">Mycolicibacterium moriokaense</name>
    <dbReference type="NCBI Taxonomy" id="39691"/>
    <lineage>
        <taxon>Bacteria</taxon>
        <taxon>Bacillati</taxon>
        <taxon>Actinomycetota</taxon>
        <taxon>Actinomycetes</taxon>
        <taxon>Mycobacteriales</taxon>
        <taxon>Mycobacteriaceae</taxon>
        <taxon>Mycolicibacterium</taxon>
    </lineage>
</organism>
<sequence>MLDWSLLSGPVPVVLRLVAAAAGLWLVWTLLKRRRAWPAIAELITYAVAATAATVVFDYLARKVWMLFPDRLDLATYLWAGLAVFAVCLALTRIVSRPGLRRATVGVTAAVVMVAACANQINAAYGAYLTPRDALDMAYYDDIALRDAKGDGRLLPDVDPVSSRWSAPPGLLGRGKMTSSPIPAPASGFAARDAKIYLPPAYFTDPRPRLPVLVLLAGQPGAPHDWVSAGHLADIMDGFAARHHGLAPVVVVADGTGSRFGNPLCLDSRRGKADTYLAQDVPAWIKTHLTVDADPQSWAVGGVSYGGTCALQLATNHPDVYPTFLDISGSAEPTLGDRGRTVAAAFGMDRAAFVRVNPIDLLRAHRYPGSAAAIVVGAADADTKPDARLVFRATVAAGVDSHYTEVAGSHDWRAFSAALARELPWLAQHMGLIASAL</sequence>
<evidence type="ECO:0000313" key="5">
    <source>
        <dbReference type="Proteomes" id="UP000247781"/>
    </source>
</evidence>
<keyword evidence="4" id="KW-0378">Hydrolase</keyword>
<keyword evidence="3" id="KW-1133">Transmembrane helix</keyword>
<proteinExistence type="predicted"/>
<dbReference type="InterPro" id="IPR029058">
    <property type="entry name" value="AB_hydrolase_fold"/>
</dbReference>
<name>A0A318H7C5_9MYCO</name>
<feature type="transmembrane region" description="Helical" evidence="3">
    <location>
        <begin position="107"/>
        <end position="128"/>
    </location>
</feature>